<dbReference type="AlphaFoldDB" id="A0A7J8WXR4"/>
<proteinExistence type="predicted"/>
<evidence type="ECO:0000313" key="1">
    <source>
        <dbReference type="EMBL" id="MBA0679821.1"/>
    </source>
</evidence>
<dbReference type="Proteomes" id="UP000593577">
    <property type="component" value="Unassembled WGS sequence"/>
</dbReference>
<organism evidence="1 2">
    <name type="scientific">Gossypium aridum</name>
    <name type="common">American cotton</name>
    <name type="synonym">Erioxylum aridum</name>
    <dbReference type="NCBI Taxonomy" id="34290"/>
    <lineage>
        <taxon>Eukaryota</taxon>
        <taxon>Viridiplantae</taxon>
        <taxon>Streptophyta</taxon>
        <taxon>Embryophyta</taxon>
        <taxon>Tracheophyta</taxon>
        <taxon>Spermatophyta</taxon>
        <taxon>Magnoliopsida</taxon>
        <taxon>eudicotyledons</taxon>
        <taxon>Gunneridae</taxon>
        <taxon>Pentapetalae</taxon>
        <taxon>rosids</taxon>
        <taxon>malvids</taxon>
        <taxon>Malvales</taxon>
        <taxon>Malvaceae</taxon>
        <taxon>Malvoideae</taxon>
        <taxon>Gossypium</taxon>
    </lineage>
</organism>
<name>A0A7J8WXR4_GOSAI</name>
<dbReference type="EMBL" id="JABFAA010000004">
    <property type="protein sequence ID" value="MBA0679821.1"/>
    <property type="molecule type" value="Genomic_DNA"/>
</dbReference>
<feature type="non-terminal residue" evidence="1">
    <location>
        <position position="60"/>
    </location>
</feature>
<accession>A0A7J8WXR4</accession>
<evidence type="ECO:0000313" key="2">
    <source>
        <dbReference type="Proteomes" id="UP000593577"/>
    </source>
</evidence>
<sequence length="60" mass="7089">MTDSISYTLRREGMLWHIYWQQKGLKGGKTIYLVGKVPDFAVDEVEKDKRGLIRQTNFDR</sequence>
<gene>
    <name evidence="1" type="ORF">Goari_011567</name>
</gene>
<keyword evidence="2" id="KW-1185">Reference proteome</keyword>
<comment type="caution">
    <text evidence="1">The sequence shown here is derived from an EMBL/GenBank/DDBJ whole genome shotgun (WGS) entry which is preliminary data.</text>
</comment>
<protein>
    <submittedName>
        <fullName evidence="1">Uncharacterized protein</fullName>
    </submittedName>
</protein>
<reference evidence="1 2" key="1">
    <citation type="journal article" date="2019" name="Genome Biol. Evol.">
        <title>Insights into the evolution of the New World diploid cottons (Gossypium, subgenus Houzingenia) based on genome sequencing.</title>
        <authorList>
            <person name="Grover C.E."/>
            <person name="Arick M.A. 2nd"/>
            <person name="Thrash A."/>
            <person name="Conover J.L."/>
            <person name="Sanders W.S."/>
            <person name="Peterson D.G."/>
            <person name="Frelichowski J.E."/>
            <person name="Scheffler J.A."/>
            <person name="Scheffler B.E."/>
            <person name="Wendel J.F."/>
        </authorList>
    </citation>
    <scope>NUCLEOTIDE SEQUENCE [LARGE SCALE GENOMIC DNA]</scope>
    <source>
        <strain evidence="1">185</strain>
        <tissue evidence="1">Leaf</tissue>
    </source>
</reference>